<keyword evidence="2" id="KW-1185">Reference proteome</keyword>
<reference evidence="1 2" key="1">
    <citation type="submission" date="2019-07" db="EMBL/GenBank/DDBJ databases">
        <title>Genomic Encyclopedia of Archaeal and Bacterial Type Strains, Phase II (KMG-II): from individual species to whole genera.</title>
        <authorList>
            <person name="Goeker M."/>
        </authorList>
    </citation>
    <scope>NUCLEOTIDE SEQUENCE [LARGE SCALE GENOMIC DNA]</scope>
    <source>
        <strain evidence="1 2">DSM 46842</strain>
    </source>
</reference>
<name>A0A5S5CLP4_9ACTN</name>
<protein>
    <submittedName>
        <fullName evidence="1">Uncharacterized protein</fullName>
    </submittedName>
</protein>
<sequence>MSAVEHAQPCRGCGAPVLHVVDVDTDEPIVVDAATVDGGRIVLWSIKGNAFARRYGQPARLQPAWAEHRCPAPNLSVPPAAAVDPYEDASAAAQQHGGWRS</sequence>
<organism evidence="1 2">
    <name type="scientific">Blastococcus xanthinilyticus</name>
    <dbReference type="NCBI Taxonomy" id="1564164"/>
    <lineage>
        <taxon>Bacteria</taxon>
        <taxon>Bacillati</taxon>
        <taxon>Actinomycetota</taxon>
        <taxon>Actinomycetes</taxon>
        <taxon>Geodermatophilales</taxon>
        <taxon>Geodermatophilaceae</taxon>
        <taxon>Blastococcus</taxon>
    </lineage>
</organism>
<dbReference type="AlphaFoldDB" id="A0A5S5CLP4"/>
<comment type="caution">
    <text evidence="1">The sequence shown here is derived from an EMBL/GenBank/DDBJ whole genome shotgun (WGS) entry which is preliminary data.</text>
</comment>
<evidence type="ECO:0000313" key="1">
    <source>
        <dbReference type="EMBL" id="TYP82040.1"/>
    </source>
</evidence>
<proteinExistence type="predicted"/>
<dbReference type="EMBL" id="VNHW01000020">
    <property type="protein sequence ID" value="TYP82040.1"/>
    <property type="molecule type" value="Genomic_DNA"/>
</dbReference>
<dbReference type="Proteomes" id="UP000322499">
    <property type="component" value="Unassembled WGS sequence"/>
</dbReference>
<evidence type="ECO:0000313" key="2">
    <source>
        <dbReference type="Proteomes" id="UP000322499"/>
    </source>
</evidence>
<accession>A0A5S5CLP4</accession>
<dbReference type="RefSeq" id="WP_166535080.1">
    <property type="nucleotide sequence ID" value="NZ_VNHW01000020.1"/>
</dbReference>
<gene>
    <name evidence="1" type="ORF">BD833_12024</name>
</gene>